<comment type="caution">
    <text evidence="2">The sequence shown here is derived from an EMBL/GenBank/DDBJ whole genome shotgun (WGS) entry which is preliminary data.</text>
</comment>
<proteinExistence type="predicted"/>
<dbReference type="AlphaFoldDB" id="A0A930YE47"/>
<dbReference type="EMBL" id="JADKPN010000004">
    <property type="protein sequence ID" value="MBF4763363.1"/>
    <property type="molecule type" value="Genomic_DNA"/>
</dbReference>
<evidence type="ECO:0000313" key="3">
    <source>
        <dbReference type="Proteomes" id="UP000640489"/>
    </source>
</evidence>
<sequence>MNKRGGHPYGTMAERIAATKAAAASPAPDPAPAPASAAPSPEPGRGPDRLRHCWVRDQHGRLPALLLEWRRTASGWQGRVVHPVPDPAGVGGWILVEEWLPAGTLDQA</sequence>
<keyword evidence="3" id="KW-1185">Reference proteome</keyword>
<organism evidence="2 3">
    <name type="scientific">Nocardioides islandensis</name>
    <dbReference type="NCBI Taxonomy" id="433663"/>
    <lineage>
        <taxon>Bacteria</taxon>
        <taxon>Bacillati</taxon>
        <taxon>Actinomycetota</taxon>
        <taxon>Actinomycetes</taxon>
        <taxon>Propionibacteriales</taxon>
        <taxon>Nocardioidaceae</taxon>
        <taxon>Nocardioides</taxon>
    </lineage>
</organism>
<protein>
    <submittedName>
        <fullName evidence="2">Uncharacterized protein</fullName>
    </submittedName>
</protein>
<name>A0A930YE47_9ACTN</name>
<feature type="region of interest" description="Disordered" evidence="1">
    <location>
        <begin position="1"/>
        <end position="50"/>
    </location>
</feature>
<evidence type="ECO:0000313" key="2">
    <source>
        <dbReference type="EMBL" id="MBF4763363.1"/>
    </source>
</evidence>
<evidence type="ECO:0000256" key="1">
    <source>
        <dbReference type="SAM" id="MobiDB-lite"/>
    </source>
</evidence>
<gene>
    <name evidence="2" type="ORF">ISU07_09500</name>
</gene>
<reference evidence="2" key="1">
    <citation type="submission" date="2020-11" db="EMBL/GenBank/DDBJ databases">
        <title>Nocardioides sp. nov., isolated from Soil of Cynanchum wilfordii Hemsley rhizosphere.</title>
        <authorList>
            <person name="Lee J.-S."/>
            <person name="Suh M.K."/>
            <person name="Kim J.-S."/>
        </authorList>
    </citation>
    <scope>NUCLEOTIDE SEQUENCE</scope>
    <source>
        <strain evidence="2">KCTC 19275</strain>
    </source>
</reference>
<accession>A0A930YE47</accession>
<dbReference type="Proteomes" id="UP000640489">
    <property type="component" value="Unassembled WGS sequence"/>
</dbReference>